<evidence type="ECO:0000256" key="5">
    <source>
        <dbReference type="ARBA" id="ARBA00022485"/>
    </source>
</evidence>
<dbReference type="GO" id="GO:0006281">
    <property type="term" value="P:DNA repair"/>
    <property type="evidence" value="ECO:0007669"/>
    <property type="project" value="UniProtKB-KW"/>
</dbReference>
<evidence type="ECO:0000256" key="2">
    <source>
        <dbReference type="ARBA" id="ARBA00006521"/>
    </source>
</evidence>
<evidence type="ECO:0000313" key="13">
    <source>
        <dbReference type="EMBL" id="GGI05903.1"/>
    </source>
</evidence>
<dbReference type="NCBIfam" id="TIGR00758">
    <property type="entry name" value="UDG_fam4"/>
    <property type="match status" value="1"/>
</dbReference>
<dbReference type="InterPro" id="IPR005273">
    <property type="entry name" value="Ura-DNA_glyco_family4"/>
</dbReference>
<keyword evidence="7" id="KW-0227">DNA damage</keyword>
<dbReference type="SMART" id="SM00986">
    <property type="entry name" value="UDG"/>
    <property type="match status" value="1"/>
</dbReference>
<evidence type="ECO:0000256" key="9">
    <source>
        <dbReference type="ARBA" id="ARBA00023004"/>
    </source>
</evidence>
<keyword evidence="5" id="KW-0004">4Fe-4S</keyword>
<protein>
    <recommendedName>
        <fullName evidence="4">Type-4 uracil-DNA glycosylase</fullName>
        <ecNumber evidence="3">3.2.2.27</ecNumber>
    </recommendedName>
</protein>
<evidence type="ECO:0000256" key="7">
    <source>
        <dbReference type="ARBA" id="ARBA00022763"/>
    </source>
</evidence>
<sequence>MGSDLTAPANASPARLKRELERAVRACTACGLHQGRTTPVVGEGSFDARLMIVGSKPRRHEDLQGRPFAGGTGNVLDQAMQVAGLARSDVYLTTLVKCRPEDDRPASTHEVEACGQLFRAQLQLVRPEVVVALGSFAASVLLRRPVSIERVAGYRLDVQGVTLIPTYHPADAVRGVPQAAVTLRRDLSAAKAVLDGRLPTGAQTLAELRSRTAVGS</sequence>
<keyword evidence="11" id="KW-0234">DNA repair</keyword>
<dbReference type="RefSeq" id="WP_165403811.1">
    <property type="nucleotide sequence ID" value="NZ_BMHA01000005.1"/>
</dbReference>
<comment type="catalytic activity">
    <reaction evidence="1">
        <text>Hydrolyzes single-stranded DNA or mismatched double-stranded DNA and polynucleotides, releasing free uracil.</text>
        <dbReference type="EC" id="3.2.2.27"/>
    </reaction>
</comment>
<dbReference type="Proteomes" id="UP000650511">
    <property type="component" value="Unassembled WGS sequence"/>
</dbReference>
<evidence type="ECO:0000259" key="12">
    <source>
        <dbReference type="SMART" id="SM00986"/>
    </source>
</evidence>
<evidence type="ECO:0000256" key="11">
    <source>
        <dbReference type="ARBA" id="ARBA00023204"/>
    </source>
</evidence>
<reference evidence="13" key="2">
    <citation type="submission" date="2020-09" db="EMBL/GenBank/DDBJ databases">
        <authorList>
            <person name="Sun Q."/>
            <person name="Zhou Y."/>
        </authorList>
    </citation>
    <scope>NUCLEOTIDE SEQUENCE</scope>
    <source>
        <strain evidence="13">CGMCC 1.14988</strain>
    </source>
</reference>
<gene>
    <name evidence="13" type="ORF">GCM10011354_16430</name>
</gene>
<comment type="caution">
    <text evidence="13">The sequence shown here is derived from an EMBL/GenBank/DDBJ whole genome shotgun (WGS) entry which is preliminary data.</text>
</comment>
<evidence type="ECO:0000256" key="4">
    <source>
        <dbReference type="ARBA" id="ARBA00019403"/>
    </source>
</evidence>
<evidence type="ECO:0000256" key="8">
    <source>
        <dbReference type="ARBA" id="ARBA00022801"/>
    </source>
</evidence>
<dbReference type="PANTHER" id="PTHR33693:SF1">
    <property type="entry name" value="TYPE-4 URACIL-DNA GLYCOSYLASE"/>
    <property type="match status" value="1"/>
</dbReference>
<dbReference type="SMART" id="SM00987">
    <property type="entry name" value="UreE_C"/>
    <property type="match status" value="1"/>
</dbReference>
<dbReference type="GO" id="GO:0051539">
    <property type="term" value="F:4 iron, 4 sulfur cluster binding"/>
    <property type="evidence" value="ECO:0007669"/>
    <property type="project" value="UniProtKB-KW"/>
</dbReference>
<evidence type="ECO:0000256" key="3">
    <source>
        <dbReference type="ARBA" id="ARBA00012030"/>
    </source>
</evidence>
<dbReference type="GO" id="GO:0046872">
    <property type="term" value="F:metal ion binding"/>
    <property type="evidence" value="ECO:0007669"/>
    <property type="project" value="UniProtKB-KW"/>
</dbReference>
<dbReference type="Pfam" id="PF03167">
    <property type="entry name" value="UDG"/>
    <property type="match status" value="1"/>
</dbReference>
<organism evidence="13 14">
    <name type="scientific">Egicoccus halophilus</name>
    <dbReference type="NCBI Taxonomy" id="1670830"/>
    <lineage>
        <taxon>Bacteria</taxon>
        <taxon>Bacillati</taxon>
        <taxon>Actinomycetota</taxon>
        <taxon>Nitriliruptoria</taxon>
        <taxon>Egicoccales</taxon>
        <taxon>Egicoccaceae</taxon>
        <taxon>Egicoccus</taxon>
    </lineage>
</organism>
<keyword evidence="6" id="KW-0479">Metal-binding</keyword>
<proteinExistence type="inferred from homology"/>
<evidence type="ECO:0000256" key="6">
    <source>
        <dbReference type="ARBA" id="ARBA00022723"/>
    </source>
</evidence>
<dbReference type="GO" id="GO:0004844">
    <property type="term" value="F:uracil DNA N-glycosylase activity"/>
    <property type="evidence" value="ECO:0007669"/>
    <property type="project" value="UniProtKB-EC"/>
</dbReference>
<name>A0A8J3A7W2_9ACTN</name>
<keyword evidence="14" id="KW-1185">Reference proteome</keyword>
<dbReference type="SUPFAM" id="SSF52141">
    <property type="entry name" value="Uracil-DNA glycosylase-like"/>
    <property type="match status" value="1"/>
</dbReference>
<keyword evidence="10" id="KW-0411">Iron-sulfur</keyword>
<dbReference type="CDD" id="cd10030">
    <property type="entry name" value="UDG-F4_TTUDGA_SPO1dp_like"/>
    <property type="match status" value="1"/>
</dbReference>
<comment type="similarity">
    <text evidence="2">Belongs to the uracil-DNA glycosylase (UDG) superfamily. Type 4 (UDGa) family.</text>
</comment>
<dbReference type="AlphaFoldDB" id="A0A8J3A7W2"/>
<dbReference type="InterPro" id="IPR005122">
    <property type="entry name" value="Uracil-DNA_glycosylase-like"/>
</dbReference>
<dbReference type="InterPro" id="IPR036895">
    <property type="entry name" value="Uracil-DNA_glycosylase-like_sf"/>
</dbReference>
<dbReference type="PANTHER" id="PTHR33693">
    <property type="entry name" value="TYPE-5 URACIL-DNA GLYCOSYLASE"/>
    <property type="match status" value="1"/>
</dbReference>
<feature type="domain" description="Uracil-DNA glycosylase-like" evidence="12">
    <location>
        <begin position="41"/>
        <end position="194"/>
    </location>
</feature>
<evidence type="ECO:0000256" key="1">
    <source>
        <dbReference type="ARBA" id="ARBA00001400"/>
    </source>
</evidence>
<evidence type="ECO:0000256" key="10">
    <source>
        <dbReference type="ARBA" id="ARBA00023014"/>
    </source>
</evidence>
<evidence type="ECO:0000313" key="14">
    <source>
        <dbReference type="Proteomes" id="UP000650511"/>
    </source>
</evidence>
<dbReference type="InterPro" id="IPR051536">
    <property type="entry name" value="UDG_Type-4/5"/>
</dbReference>
<accession>A0A8J3A7W2</accession>
<reference evidence="13" key="1">
    <citation type="journal article" date="2014" name="Int. J. Syst. Evol. Microbiol.">
        <title>Complete genome sequence of Corynebacterium casei LMG S-19264T (=DSM 44701T), isolated from a smear-ripened cheese.</title>
        <authorList>
            <consortium name="US DOE Joint Genome Institute (JGI-PGF)"/>
            <person name="Walter F."/>
            <person name="Albersmeier A."/>
            <person name="Kalinowski J."/>
            <person name="Ruckert C."/>
        </authorList>
    </citation>
    <scope>NUCLEOTIDE SEQUENCE</scope>
    <source>
        <strain evidence="13">CGMCC 1.14988</strain>
    </source>
</reference>
<keyword evidence="9" id="KW-0408">Iron</keyword>
<keyword evidence="8" id="KW-0378">Hydrolase</keyword>
<dbReference type="Gene3D" id="3.40.470.10">
    <property type="entry name" value="Uracil-DNA glycosylase-like domain"/>
    <property type="match status" value="1"/>
</dbReference>
<dbReference type="EMBL" id="BMHA01000005">
    <property type="protein sequence ID" value="GGI05903.1"/>
    <property type="molecule type" value="Genomic_DNA"/>
</dbReference>
<dbReference type="EC" id="3.2.2.27" evidence="3"/>